<evidence type="ECO:0000313" key="3">
    <source>
        <dbReference type="EMBL" id="NGN65802.1"/>
    </source>
</evidence>
<dbReference type="AlphaFoldDB" id="A0A6G4U1D0"/>
<accession>A0A6G4U1D0</accession>
<evidence type="ECO:0000313" key="4">
    <source>
        <dbReference type="Proteomes" id="UP000481583"/>
    </source>
</evidence>
<dbReference type="Pfam" id="PF12770">
    <property type="entry name" value="CHAT"/>
    <property type="match status" value="1"/>
</dbReference>
<name>A0A6G4U1D0_9ACTN</name>
<organism evidence="3 4">
    <name type="scientific">Streptomyces coryli</name>
    <dbReference type="NCBI Taxonomy" id="1128680"/>
    <lineage>
        <taxon>Bacteria</taxon>
        <taxon>Bacillati</taxon>
        <taxon>Actinomycetota</taxon>
        <taxon>Actinomycetes</taxon>
        <taxon>Kitasatosporales</taxon>
        <taxon>Streptomycetaceae</taxon>
        <taxon>Streptomyces</taxon>
    </lineage>
</organism>
<feature type="domain" description="CHAT" evidence="2">
    <location>
        <begin position="96"/>
        <end position="348"/>
    </location>
</feature>
<protein>
    <submittedName>
        <fullName evidence="3">CHAT domain-containing protein</fullName>
    </submittedName>
</protein>
<keyword evidence="4" id="KW-1185">Reference proteome</keyword>
<gene>
    <name evidence="3" type="ORF">G5C51_18115</name>
</gene>
<dbReference type="EMBL" id="JAAKZV010000073">
    <property type="protein sequence ID" value="NGN65802.1"/>
    <property type="molecule type" value="Genomic_DNA"/>
</dbReference>
<dbReference type="RefSeq" id="WP_165238586.1">
    <property type="nucleotide sequence ID" value="NZ_JAAKZV010000073.1"/>
</dbReference>
<sequence>MTGAVVTITASQVSLRHGGRTVDWPLGAELAALARGAEGAEGAGEFTRALEPEADSALRRDVGRRLYTGVFGGAPADSWPALVAAAAPENLLRVRLDIEDPVLATLPWELMHDDGQHALWRNGRVLLRRGRARGNPVAPGEENGADRGPLRALLVVCNPADHTLLADHELAKIGAALAQLPGRIHTEVVDGPSPTELRAELTAVRPHVLHFIGHGMRAVEGDLPGLDFNVEPQNGAKDERNEQRRWGAPAKGQWTLDRDMLEILLGDGRAPRLVLFNVCRQAGAPAGDFGSLVNVCLEQGVGAAVAMQGDIESPAAVEFSYELYRSLSCAKPIDEIITDVRNHLYLTDPGRPSWALPVLECAVPDPAEVTRQRWGHAEPELSSRNRKWPFDELPMFLGRAKERRTGWWHLCEGAREAAGPAERLLAITSGQPASGKTWQAKWCLLTCMLLGEDVTYADLAAQAGRGDGDDHKTLGWLSVLRSLRNACMDERQPDPMAAADFIRFNQVLNRATRGGPEWSRGVETDGEDQNYPFNPEEGRADDRRMAIFQEFLTTLKNRAAARQRPHLLALDHAECVIDSDVGGVLKPLLFDPVRKVAQPPEQFPVRILVVASQSWRGFKHLQDVMPVSPVVLGDFPPHEYRRLSREFWERTVVARPALRELNFEAFEEIATALRRDAEGPFPIHVFQKIVNLLLTMKATQTRS</sequence>
<dbReference type="InterPro" id="IPR024983">
    <property type="entry name" value="CHAT_dom"/>
</dbReference>
<proteinExistence type="predicted"/>
<feature type="region of interest" description="Disordered" evidence="1">
    <location>
        <begin position="515"/>
        <end position="539"/>
    </location>
</feature>
<evidence type="ECO:0000256" key="1">
    <source>
        <dbReference type="SAM" id="MobiDB-lite"/>
    </source>
</evidence>
<comment type="caution">
    <text evidence="3">The sequence shown here is derived from an EMBL/GenBank/DDBJ whole genome shotgun (WGS) entry which is preliminary data.</text>
</comment>
<evidence type="ECO:0000259" key="2">
    <source>
        <dbReference type="Pfam" id="PF12770"/>
    </source>
</evidence>
<dbReference type="Proteomes" id="UP000481583">
    <property type="component" value="Unassembled WGS sequence"/>
</dbReference>
<reference evidence="3 4" key="1">
    <citation type="submission" date="2020-02" db="EMBL/GenBank/DDBJ databases">
        <title>Whole-genome analyses of novel actinobacteria.</title>
        <authorList>
            <person name="Sahin N."/>
        </authorList>
    </citation>
    <scope>NUCLEOTIDE SEQUENCE [LARGE SCALE GENOMIC DNA]</scope>
    <source>
        <strain evidence="3 4">A7024</strain>
    </source>
</reference>